<reference evidence="1 2" key="1">
    <citation type="submission" date="2016-03" db="EMBL/GenBank/DDBJ databases">
        <title>Cyphomyrmex costatus WGS genome.</title>
        <authorList>
            <person name="Nygaard S."/>
            <person name="Hu H."/>
            <person name="Boomsma J."/>
            <person name="Zhang G."/>
        </authorList>
    </citation>
    <scope>NUCLEOTIDE SEQUENCE [LARGE SCALE GENOMIC DNA]</scope>
    <source>
        <strain evidence="1">MS0001</strain>
        <tissue evidence="1">Whole body</tissue>
    </source>
</reference>
<evidence type="ECO:0000313" key="2">
    <source>
        <dbReference type="Proteomes" id="UP000078542"/>
    </source>
</evidence>
<proteinExistence type="predicted"/>
<sequence length="82" mass="9040">MPAIERFAMVARRGPPRHRGALVESMVCLALEIPQEGKIMRNGRATTRRPVTVVVAVITDSEDFQVPIPISFVDIPADTNAR</sequence>
<organism evidence="1 2">
    <name type="scientific">Cyphomyrmex costatus</name>
    <dbReference type="NCBI Taxonomy" id="456900"/>
    <lineage>
        <taxon>Eukaryota</taxon>
        <taxon>Metazoa</taxon>
        <taxon>Ecdysozoa</taxon>
        <taxon>Arthropoda</taxon>
        <taxon>Hexapoda</taxon>
        <taxon>Insecta</taxon>
        <taxon>Pterygota</taxon>
        <taxon>Neoptera</taxon>
        <taxon>Endopterygota</taxon>
        <taxon>Hymenoptera</taxon>
        <taxon>Apocrita</taxon>
        <taxon>Aculeata</taxon>
        <taxon>Formicoidea</taxon>
        <taxon>Formicidae</taxon>
        <taxon>Myrmicinae</taxon>
        <taxon>Cyphomyrmex</taxon>
    </lineage>
</organism>
<keyword evidence="2" id="KW-1185">Reference proteome</keyword>
<dbReference type="EMBL" id="KQ977935">
    <property type="protein sequence ID" value="KYM98737.1"/>
    <property type="molecule type" value="Genomic_DNA"/>
</dbReference>
<protein>
    <submittedName>
        <fullName evidence="1">Uncharacterized protein</fullName>
    </submittedName>
</protein>
<accession>A0A195CD55</accession>
<name>A0A195CD55_9HYME</name>
<dbReference type="Proteomes" id="UP000078542">
    <property type="component" value="Unassembled WGS sequence"/>
</dbReference>
<evidence type="ECO:0000313" key="1">
    <source>
        <dbReference type="EMBL" id="KYM98737.1"/>
    </source>
</evidence>
<dbReference type="AlphaFoldDB" id="A0A195CD55"/>
<gene>
    <name evidence="1" type="ORF">ALC62_10705</name>
</gene>